<keyword evidence="6" id="KW-1185">Reference proteome</keyword>
<protein>
    <recommendedName>
        <fullName evidence="4">F-box domain-containing protein</fullName>
    </recommendedName>
</protein>
<keyword evidence="2" id="KW-0677">Repeat</keyword>
<dbReference type="GeneID" id="136823021"/>
<dbReference type="FunFam" id="2.130.10.10:FF:001203">
    <property type="entry name" value="F-box/WD repeat-containing protein 1A"/>
    <property type="match status" value="2"/>
</dbReference>
<feature type="repeat" description="WD" evidence="3">
    <location>
        <begin position="758"/>
        <end position="791"/>
    </location>
</feature>
<dbReference type="Gene3D" id="2.130.10.10">
    <property type="entry name" value="YVTN repeat-like/Quinoprotein amine dehydrogenase"/>
    <property type="match status" value="3"/>
</dbReference>
<feature type="repeat" description="WD" evidence="3">
    <location>
        <begin position="673"/>
        <end position="712"/>
    </location>
</feature>
<dbReference type="RefSeq" id="XP_066935422.1">
    <property type="nucleotide sequence ID" value="XM_067079321.1"/>
</dbReference>
<dbReference type="FunFam" id="2.130.10.10:FF:000715">
    <property type="entry name" value="F-box protein MET30"/>
    <property type="match status" value="1"/>
</dbReference>
<name>A0A7M5WX79_9CNID</name>
<dbReference type="PANTHER" id="PTHR44156">
    <property type="entry name" value="SUPERNUMERARY LIMBS, ISOFORM B-RELATED"/>
    <property type="match status" value="1"/>
</dbReference>
<dbReference type="SUPFAM" id="SSF50978">
    <property type="entry name" value="WD40 repeat-like"/>
    <property type="match status" value="1"/>
</dbReference>
<dbReference type="InterPro" id="IPR036322">
    <property type="entry name" value="WD40_repeat_dom_sf"/>
</dbReference>
<dbReference type="InterPro" id="IPR036047">
    <property type="entry name" value="F-box-like_dom_sf"/>
</dbReference>
<dbReference type="CDD" id="cd00200">
    <property type="entry name" value="WD40"/>
    <property type="match status" value="1"/>
</dbReference>
<dbReference type="Pfam" id="PF00400">
    <property type="entry name" value="WD40"/>
    <property type="match status" value="7"/>
</dbReference>
<dbReference type="PROSITE" id="PS50181">
    <property type="entry name" value="FBOX"/>
    <property type="match status" value="1"/>
</dbReference>
<evidence type="ECO:0000256" key="2">
    <source>
        <dbReference type="ARBA" id="ARBA00022737"/>
    </source>
</evidence>
<dbReference type="InterPro" id="IPR015943">
    <property type="entry name" value="WD40/YVTN_repeat-like_dom_sf"/>
</dbReference>
<feature type="repeat" description="WD" evidence="3">
    <location>
        <begin position="633"/>
        <end position="672"/>
    </location>
</feature>
<dbReference type="PROSITE" id="PS50294">
    <property type="entry name" value="WD_REPEATS_REGION"/>
    <property type="match status" value="6"/>
</dbReference>
<feature type="repeat" description="WD" evidence="3">
    <location>
        <begin position="547"/>
        <end position="579"/>
    </location>
</feature>
<dbReference type="InterPro" id="IPR001680">
    <property type="entry name" value="WD40_rpt"/>
</dbReference>
<dbReference type="PRINTS" id="PR00320">
    <property type="entry name" value="GPROTEINBRPT"/>
</dbReference>
<dbReference type="Gene3D" id="1.20.1280.50">
    <property type="match status" value="1"/>
</dbReference>
<dbReference type="AlphaFoldDB" id="A0A7M5WX79"/>
<dbReference type="Pfam" id="PF12937">
    <property type="entry name" value="F-box-like"/>
    <property type="match status" value="1"/>
</dbReference>
<evidence type="ECO:0000313" key="5">
    <source>
        <dbReference type="EnsemblMetazoa" id="CLYHEMP014584.1"/>
    </source>
</evidence>
<dbReference type="SMART" id="SM00320">
    <property type="entry name" value="WD40"/>
    <property type="match status" value="7"/>
</dbReference>
<dbReference type="InterPro" id="IPR053299">
    <property type="entry name" value="ASTRA_WD_repeat"/>
</dbReference>
<proteinExistence type="predicted"/>
<evidence type="ECO:0000313" key="6">
    <source>
        <dbReference type="Proteomes" id="UP000594262"/>
    </source>
</evidence>
<dbReference type="InterPro" id="IPR001810">
    <property type="entry name" value="F-box_dom"/>
</dbReference>
<evidence type="ECO:0000259" key="4">
    <source>
        <dbReference type="PROSITE" id="PS50181"/>
    </source>
</evidence>
<dbReference type="SMART" id="SM00256">
    <property type="entry name" value="FBOX"/>
    <property type="match status" value="1"/>
</dbReference>
<accession>A0A7M5WX79</accession>
<feature type="repeat" description="WD" evidence="3">
    <location>
        <begin position="593"/>
        <end position="632"/>
    </location>
</feature>
<dbReference type="SUPFAM" id="SSF81383">
    <property type="entry name" value="F-box domain"/>
    <property type="match status" value="1"/>
</dbReference>
<organism evidence="5 6">
    <name type="scientific">Clytia hemisphaerica</name>
    <dbReference type="NCBI Taxonomy" id="252671"/>
    <lineage>
        <taxon>Eukaryota</taxon>
        <taxon>Metazoa</taxon>
        <taxon>Cnidaria</taxon>
        <taxon>Hydrozoa</taxon>
        <taxon>Hydroidolina</taxon>
        <taxon>Leptothecata</taxon>
        <taxon>Obeliida</taxon>
        <taxon>Clytiidae</taxon>
        <taxon>Clytia</taxon>
    </lineage>
</organism>
<feature type="domain" description="F-box" evidence="4">
    <location>
        <begin position="406"/>
        <end position="452"/>
    </location>
</feature>
<feature type="repeat" description="WD" evidence="3">
    <location>
        <begin position="505"/>
        <end position="544"/>
    </location>
</feature>
<dbReference type="Proteomes" id="UP000594262">
    <property type="component" value="Unplaced"/>
</dbReference>
<keyword evidence="1 3" id="KW-0853">WD repeat</keyword>
<dbReference type="OrthoDB" id="19711at2759"/>
<dbReference type="EnsemblMetazoa" id="CLYHEMT014584.1">
    <property type="protein sequence ID" value="CLYHEMP014584.1"/>
    <property type="gene ID" value="CLYHEMG014584"/>
</dbReference>
<feature type="repeat" description="WD" evidence="3">
    <location>
        <begin position="718"/>
        <end position="757"/>
    </location>
</feature>
<evidence type="ECO:0000256" key="3">
    <source>
        <dbReference type="PROSITE-ProRule" id="PRU00221"/>
    </source>
</evidence>
<dbReference type="PROSITE" id="PS00678">
    <property type="entry name" value="WD_REPEATS_1"/>
    <property type="match status" value="5"/>
</dbReference>
<evidence type="ECO:0000256" key="1">
    <source>
        <dbReference type="ARBA" id="ARBA00022574"/>
    </source>
</evidence>
<dbReference type="PROSITE" id="PS50082">
    <property type="entry name" value="WD_REPEATS_2"/>
    <property type="match status" value="7"/>
</dbReference>
<sequence length="791" mass="90676">MEKEKGNTTPGKQRKCFSMDDTTIEKLIHQERLSQQTKLLNMSMNSLPMVSDRMLLNFLSKQTSKVKASELCKIAREINSSQPDDLSLNLIEHKKVIEGQKYHSWPKNNLKNFEEKHAVKYHNYGLQEEENEHLEESSDDLLGIQTTGSNTARSWASPSELNVIDGKNYKKTLQTAERKRRHSCPCLPNRMTFNKQTVLNAYSSLMDICKSVESDDFVATENLEVILNNDFKSKFQNTQNFEETPPQRRCSLDEKIDDFDQVYNSVFKHGNLLDLIEEENKELHSHLNIPIDQQSLLSENLEKDVDSSTLSIYNQTTDDNESSDSDSGVGHISQLLPAFSHHDVGVEPPLFKKRADVMMQWFSGFSNEQKNIFIQKILESSELPQMHMLSLKMENNLHKNCPLNCRDMLQWLPENVVYQILDQLDPISLSNACQVNRVWHEYGMHHHLWKKFCRHPDYQLSSQRQREQILKFTNVNGTVRWREVFVERYCLRRNWMTGRCKVKTLTGHTQGVSCVQFDQSRIVSGSSDKTIRVWDLTSSSQDPVLHLVGHSGTVRCLQLIGNRLVSGSTDTTIKVWDLSVGSDWNMAGCRVTMIGHFDTVRCLQVDADKVISGSYDKTLKVWDLKTGNCKLTLRGHSEAVLCVQFDDQKIVSGSSDKTIKVWSLFTGVCLSTFQGHDDAVTCLQFNHSHVISGSLDCTLKFWNLHSGKCIGTIDWIRSEGHTRVVRCLQADRWKIVSAGDDKTLKIWCLESGERFVTLHKHTDGVTCLRFDDFMIVSGSYDKTVKVWDFLP</sequence>
<dbReference type="InterPro" id="IPR020472">
    <property type="entry name" value="WD40_PAC1"/>
</dbReference>
<dbReference type="InterPro" id="IPR019775">
    <property type="entry name" value="WD40_repeat_CS"/>
</dbReference>
<reference evidence="5" key="1">
    <citation type="submission" date="2021-01" db="UniProtKB">
        <authorList>
            <consortium name="EnsemblMetazoa"/>
        </authorList>
    </citation>
    <scope>IDENTIFICATION</scope>
</reference>